<dbReference type="EMBL" id="CABVQC010000015">
    <property type="protein sequence ID" value="VWB58625.1"/>
    <property type="molecule type" value="Genomic_DNA"/>
</dbReference>
<organism evidence="1 2">
    <name type="scientific">Burkholderia aenigmatica</name>
    <dbReference type="NCBI Taxonomy" id="2015348"/>
    <lineage>
        <taxon>Bacteria</taxon>
        <taxon>Pseudomonadati</taxon>
        <taxon>Pseudomonadota</taxon>
        <taxon>Betaproteobacteria</taxon>
        <taxon>Burkholderiales</taxon>
        <taxon>Burkholderiaceae</taxon>
        <taxon>Burkholderia</taxon>
        <taxon>Burkholderia cepacia complex</taxon>
    </lineage>
</organism>
<gene>
    <name evidence="1" type="ORF">BLA13014_02600</name>
</gene>
<dbReference type="RefSeq" id="WP_175022614.1">
    <property type="nucleotide sequence ID" value="NZ_CABVQC010000015.1"/>
</dbReference>
<evidence type="ECO:0000313" key="1">
    <source>
        <dbReference type="EMBL" id="VWB58625.1"/>
    </source>
</evidence>
<dbReference type="Proteomes" id="UP000494261">
    <property type="component" value="Unassembled WGS sequence"/>
</dbReference>
<name>A0A6P2KLI0_9BURK</name>
<accession>A0A6P2KLI0</accession>
<proteinExistence type="predicted"/>
<protein>
    <recommendedName>
        <fullName evidence="3">Alpha/beta hydrolase</fullName>
    </recommendedName>
</protein>
<reference evidence="1 2" key="1">
    <citation type="submission" date="2019-09" db="EMBL/GenBank/DDBJ databases">
        <authorList>
            <person name="Depoorter E."/>
        </authorList>
    </citation>
    <scope>NUCLEOTIDE SEQUENCE [LARGE SCALE GENOMIC DNA]</scope>
    <source>
        <strain evidence="1">LMG 13014</strain>
    </source>
</reference>
<sequence length="61" mass="6913">MTGSEDDPISAAVLNLKNIQKYSDASSVADFHRFDGQCHVLIVDQNWRDVASYVKGWLDER</sequence>
<evidence type="ECO:0000313" key="2">
    <source>
        <dbReference type="Proteomes" id="UP000494261"/>
    </source>
</evidence>
<dbReference type="AlphaFoldDB" id="A0A6P2KLI0"/>
<evidence type="ECO:0008006" key="3">
    <source>
        <dbReference type="Google" id="ProtNLM"/>
    </source>
</evidence>